<evidence type="ECO:0000313" key="6">
    <source>
        <dbReference type="Proteomes" id="UP000184447"/>
    </source>
</evidence>
<dbReference type="RefSeq" id="WP_073337878.1">
    <property type="nucleotide sequence ID" value="NZ_FQXM01000007.1"/>
</dbReference>
<dbReference type="PROSITE" id="PS50949">
    <property type="entry name" value="HTH_GNTR"/>
    <property type="match status" value="1"/>
</dbReference>
<evidence type="ECO:0000259" key="4">
    <source>
        <dbReference type="PROSITE" id="PS50949"/>
    </source>
</evidence>
<dbReference type="InterPro" id="IPR036390">
    <property type="entry name" value="WH_DNA-bd_sf"/>
</dbReference>
<dbReference type="STRING" id="1121316.SAMN02745207_01562"/>
<keyword evidence="6" id="KW-1185">Reference proteome</keyword>
<dbReference type="SMART" id="SM00345">
    <property type="entry name" value="HTH_GNTR"/>
    <property type="match status" value="1"/>
</dbReference>
<evidence type="ECO:0000256" key="3">
    <source>
        <dbReference type="ARBA" id="ARBA00023163"/>
    </source>
</evidence>
<feature type="domain" description="HTH gntR-type" evidence="4">
    <location>
        <begin position="9"/>
        <end position="77"/>
    </location>
</feature>
<reference evidence="5 6" key="1">
    <citation type="submission" date="2016-11" db="EMBL/GenBank/DDBJ databases">
        <authorList>
            <person name="Jaros S."/>
            <person name="Januszkiewicz K."/>
            <person name="Wedrychowicz H."/>
        </authorList>
    </citation>
    <scope>NUCLEOTIDE SEQUENCE [LARGE SCALE GENOMIC DNA]</scope>
    <source>
        <strain evidence="5 6">DSM 8605</strain>
    </source>
</reference>
<dbReference type="Gene3D" id="1.10.10.10">
    <property type="entry name" value="Winged helix-like DNA-binding domain superfamily/Winged helix DNA-binding domain"/>
    <property type="match status" value="1"/>
</dbReference>
<dbReference type="InterPro" id="IPR000524">
    <property type="entry name" value="Tscrpt_reg_HTH_GntR"/>
</dbReference>
<organism evidence="5 6">
    <name type="scientific">Clostridium grantii DSM 8605</name>
    <dbReference type="NCBI Taxonomy" id="1121316"/>
    <lineage>
        <taxon>Bacteria</taxon>
        <taxon>Bacillati</taxon>
        <taxon>Bacillota</taxon>
        <taxon>Clostridia</taxon>
        <taxon>Eubacteriales</taxon>
        <taxon>Clostridiaceae</taxon>
        <taxon>Clostridium</taxon>
    </lineage>
</organism>
<proteinExistence type="predicted"/>
<dbReference type="OrthoDB" id="163333at2"/>
<name>A0A1M5U3G7_9CLOT</name>
<dbReference type="EMBL" id="FQXM01000007">
    <property type="protein sequence ID" value="SHH57645.1"/>
    <property type="molecule type" value="Genomic_DNA"/>
</dbReference>
<dbReference type="GO" id="GO:0003677">
    <property type="term" value="F:DNA binding"/>
    <property type="evidence" value="ECO:0007669"/>
    <property type="project" value="UniProtKB-KW"/>
</dbReference>
<keyword evidence="1" id="KW-0805">Transcription regulation</keyword>
<dbReference type="Proteomes" id="UP000184447">
    <property type="component" value="Unassembled WGS sequence"/>
</dbReference>
<accession>A0A1M5U3G7</accession>
<keyword evidence="3" id="KW-0804">Transcription</keyword>
<dbReference type="AlphaFoldDB" id="A0A1M5U3G7"/>
<protein>
    <submittedName>
        <fullName evidence="5">DNA-binding transcriptional regulator YhcF, GntR family</fullName>
    </submittedName>
</protein>
<gene>
    <name evidence="5" type="ORF">SAMN02745207_01562</name>
</gene>
<evidence type="ECO:0000256" key="1">
    <source>
        <dbReference type="ARBA" id="ARBA00023015"/>
    </source>
</evidence>
<evidence type="ECO:0000313" key="5">
    <source>
        <dbReference type="EMBL" id="SHH57645.1"/>
    </source>
</evidence>
<dbReference type="CDD" id="cd07377">
    <property type="entry name" value="WHTH_GntR"/>
    <property type="match status" value="1"/>
</dbReference>
<dbReference type="Pfam" id="PF00392">
    <property type="entry name" value="GntR"/>
    <property type="match status" value="1"/>
</dbReference>
<sequence>MNIVFNDKEPIYTQIINYIKKSIVSGELQGGEKLVSVRELSQNFKVNPNTIQRAYTELEREELAFTKRGMGKYVTEDKEIIKKLKKNMAKNILNNFIIEMKELGFESKDIIEIVSEKIGEEV</sequence>
<dbReference type="PANTHER" id="PTHR38445">
    <property type="entry name" value="HTH-TYPE TRANSCRIPTIONAL REPRESSOR YTRA"/>
    <property type="match status" value="1"/>
</dbReference>
<dbReference type="InterPro" id="IPR036388">
    <property type="entry name" value="WH-like_DNA-bd_sf"/>
</dbReference>
<dbReference type="PANTHER" id="PTHR38445:SF6">
    <property type="entry name" value="GNTR-FAMILY TRANSCRIPTIONAL REGULATOR"/>
    <property type="match status" value="1"/>
</dbReference>
<evidence type="ECO:0000256" key="2">
    <source>
        <dbReference type="ARBA" id="ARBA00023125"/>
    </source>
</evidence>
<keyword evidence="2 5" id="KW-0238">DNA-binding</keyword>
<dbReference type="GO" id="GO:0003700">
    <property type="term" value="F:DNA-binding transcription factor activity"/>
    <property type="evidence" value="ECO:0007669"/>
    <property type="project" value="InterPro"/>
</dbReference>
<dbReference type="SUPFAM" id="SSF46785">
    <property type="entry name" value="Winged helix' DNA-binding domain"/>
    <property type="match status" value="1"/>
</dbReference>